<feature type="transmembrane region" description="Helical" evidence="1">
    <location>
        <begin position="253"/>
        <end position="272"/>
    </location>
</feature>
<feature type="transmembrane region" description="Helical" evidence="1">
    <location>
        <begin position="57"/>
        <end position="83"/>
    </location>
</feature>
<evidence type="ECO:0000313" key="2">
    <source>
        <dbReference type="EMBL" id="KXG78560.1"/>
    </source>
</evidence>
<accession>A0A140LDD5</accession>
<dbReference type="OrthoDB" id="5146022at2"/>
<comment type="caution">
    <text evidence="2">The sequence shown here is derived from an EMBL/GenBank/DDBJ whole genome shotgun (WGS) entry which is preliminary data.</text>
</comment>
<proteinExistence type="predicted"/>
<keyword evidence="1" id="KW-1133">Transmembrane helix</keyword>
<dbReference type="Proteomes" id="UP000070427">
    <property type="component" value="Unassembled WGS sequence"/>
</dbReference>
<evidence type="ECO:0000256" key="1">
    <source>
        <dbReference type="SAM" id="Phobius"/>
    </source>
</evidence>
<dbReference type="InParanoid" id="A0A140LDD5"/>
<keyword evidence="1" id="KW-0472">Membrane</keyword>
<keyword evidence="3" id="KW-1185">Reference proteome</keyword>
<dbReference type="EMBL" id="LOED01000002">
    <property type="protein sequence ID" value="KXG78560.1"/>
    <property type="molecule type" value="Genomic_DNA"/>
</dbReference>
<evidence type="ECO:0000313" key="3">
    <source>
        <dbReference type="Proteomes" id="UP000070427"/>
    </source>
</evidence>
<protein>
    <recommendedName>
        <fullName evidence="4">ABC-2 family transporter protein</fullName>
    </recommendedName>
</protein>
<sequence length="280" mass="30784">MITVIKYTFKEMFHKKALFFVLLLTLAYLTLYGFGIKEAYEALPRVNTLALPIFSEFITVGLYFASLIVAFLVVISSAGALSADVESGVMQAVLVKPIKRYEVVLGKFFGIGLIVSLYSLFLFFGIIFLNKALGARVVFSFSQVFNGALLFLWMPLILLSVCLWGSARMSTLGTGIMAVMLYGFALIGGWVEQIGYLISLGGRSATGLINAGIIASLLMPTDAIYRKMNSVLFSSNGIYFLRNNLLGGGAEPSLYMLLYAAGYMVFMLYMAARSFTLRDM</sequence>
<evidence type="ECO:0008006" key="4">
    <source>
        <dbReference type="Google" id="ProtNLM"/>
    </source>
</evidence>
<dbReference type="RefSeq" id="WP_066351236.1">
    <property type="nucleotide sequence ID" value="NZ_LOED01000002.1"/>
</dbReference>
<reference evidence="2 3" key="1">
    <citation type="submission" date="2015-12" db="EMBL/GenBank/DDBJ databases">
        <title>Draft genome sequnece of Fervidicola ferrireducens strain Y170.</title>
        <authorList>
            <person name="Patel B.K."/>
        </authorList>
    </citation>
    <scope>NUCLEOTIDE SEQUENCE [LARGE SCALE GENOMIC DNA]</scope>
    <source>
        <strain evidence="2 3">Y170</strain>
    </source>
</reference>
<dbReference type="AlphaFoldDB" id="A0A140LDD5"/>
<name>A0A140LDD5_9FIRM</name>
<gene>
    <name evidence="2" type="ORF">AN618_03160</name>
</gene>
<feature type="transmembrane region" description="Helical" evidence="1">
    <location>
        <begin position="141"/>
        <end position="164"/>
    </location>
</feature>
<organism evidence="2 3">
    <name type="scientific">Fervidicola ferrireducens</name>
    <dbReference type="NCBI Taxonomy" id="520764"/>
    <lineage>
        <taxon>Bacteria</taxon>
        <taxon>Bacillati</taxon>
        <taxon>Bacillota</taxon>
        <taxon>Clostridia</taxon>
        <taxon>Thermosediminibacterales</taxon>
        <taxon>Thermosediminibacteraceae</taxon>
        <taxon>Fervidicola</taxon>
    </lineage>
</organism>
<feature type="transmembrane region" description="Helical" evidence="1">
    <location>
        <begin position="104"/>
        <end position="129"/>
    </location>
</feature>
<keyword evidence="1" id="KW-0812">Transmembrane</keyword>
<dbReference type="STRING" id="520764.AN618_03160"/>
<dbReference type="Pfam" id="PF12679">
    <property type="entry name" value="ABC2_membrane_2"/>
    <property type="match status" value="1"/>
</dbReference>
<feature type="transmembrane region" description="Helical" evidence="1">
    <location>
        <begin position="171"/>
        <end position="191"/>
    </location>
</feature>